<sequence length="258" mass="29086">MEKPVVVFYHGIQEHFARYRHVIERFTTLGFRVTAMDMRGHGLSTGKRSYVTRFVHYIDDAVQHMEENVLGKFNPKKVFLWGQSYGGLVAPHVCLRIKDKLGAKMGGILLTSCAVGVDKTLIMKIQSPLGPCVSSLLPAVALTPAVTPSMMSSDPEAVTNYAQDPLNTKGNLFARLAWETELAMRELTARTAEISCPLYMTHGSKDICTSRIKAKYFFENVSSTDKVFVDTTFFHTMLHEPEREEVITSMEEWLKARM</sequence>
<proteinExistence type="predicted"/>
<dbReference type="Proteomes" id="UP001162640">
    <property type="component" value="Unassembled WGS sequence"/>
</dbReference>
<dbReference type="InterPro" id="IPR051044">
    <property type="entry name" value="MAG_DAG_Lipase"/>
</dbReference>
<feature type="domain" description="Serine aminopeptidase S33" evidence="1">
    <location>
        <begin position="3"/>
        <end position="242"/>
    </location>
</feature>
<dbReference type="PANTHER" id="PTHR11614">
    <property type="entry name" value="PHOSPHOLIPASE-RELATED"/>
    <property type="match status" value="1"/>
</dbReference>
<gene>
    <name evidence="2" type="ORF">TL16_g04007</name>
</gene>
<comment type="caution">
    <text evidence="2">The sequence shown here is derived from an EMBL/GenBank/DDBJ whole genome shotgun (WGS) entry which is preliminary data.</text>
</comment>
<dbReference type="EMBL" id="BLQM01000108">
    <property type="protein sequence ID" value="GMH64625.1"/>
    <property type="molecule type" value="Genomic_DNA"/>
</dbReference>
<dbReference type="AlphaFoldDB" id="A0A9W7E485"/>
<dbReference type="SUPFAM" id="SSF53474">
    <property type="entry name" value="alpha/beta-Hydrolases"/>
    <property type="match status" value="1"/>
</dbReference>
<dbReference type="Pfam" id="PF12146">
    <property type="entry name" value="Hydrolase_4"/>
    <property type="match status" value="1"/>
</dbReference>
<dbReference type="InterPro" id="IPR022742">
    <property type="entry name" value="Hydrolase_4"/>
</dbReference>
<dbReference type="Gene3D" id="3.40.50.1820">
    <property type="entry name" value="alpha/beta hydrolase"/>
    <property type="match status" value="1"/>
</dbReference>
<evidence type="ECO:0000313" key="2">
    <source>
        <dbReference type="EMBL" id="GMH64625.1"/>
    </source>
</evidence>
<reference evidence="3" key="1">
    <citation type="journal article" date="2023" name="Commun. Biol.">
        <title>Genome analysis of Parmales, the sister group of diatoms, reveals the evolutionary specialization of diatoms from phago-mixotrophs to photoautotrophs.</title>
        <authorList>
            <person name="Ban H."/>
            <person name="Sato S."/>
            <person name="Yoshikawa S."/>
            <person name="Yamada K."/>
            <person name="Nakamura Y."/>
            <person name="Ichinomiya M."/>
            <person name="Sato N."/>
            <person name="Blanc-Mathieu R."/>
            <person name="Endo H."/>
            <person name="Kuwata A."/>
            <person name="Ogata H."/>
        </authorList>
    </citation>
    <scope>NUCLEOTIDE SEQUENCE [LARGE SCALE GENOMIC DNA]</scope>
</reference>
<organism evidence="2 3">
    <name type="scientific">Triparma laevis f. inornata</name>
    <dbReference type="NCBI Taxonomy" id="1714386"/>
    <lineage>
        <taxon>Eukaryota</taxon>
        <taxon>Sar</taxon>
        <taxon>Stramenopiles</taxon>
        <taxon>Ochrophyta</taxon>
        <taxon>Bolidophyceae</taxon>
        <taxon>Parmales</taxon>
        <taxon>Triparmaceae</taxon>
        <taxon>Triparma</taxon>
    </lineage>
</organism>
<evidence type="ECO:0000259" key="1">
    <source>
        <dbReference type="Pfam" id="PF12146"/>
    </source>
</evidence>
<protein>
    <recommendedName>
        <fullName evidence="1">Serine aminopeptidase S33 domain-containing protein</fullName>
    </recommendedName>
</protein>
<name>A0A9W7E485_9STRA</name>
<evidence type="ECO:0000313" key="3">
    <source>
        <dbReference type="Proteomes" id="UP001162640"/>
    </source>
</evidence>
<dbReference type="InterPro" id="IPR029058">
    <property type="entry name" value="AB_hydrolase_fold"/>
</dbReference>
<accession>A0A9W7E485</accession>